<dbReference type="GO" id="GO:0000160">
    <property type="term" value="P:phosphorelay signal transduction system"/>
    <property type="evidence" value="ECO:0007669"/>
    <property type="project" value="InterPro"/>
</dbReference>
<dbReference type="Gene3D" id="1.20.120.160">
    <property type="entry name" value="HPT domain"/>
    <property type="match status" value="1"/>
</dbReference>
<dbReference type="Proteomes" id="UP000297983">
    <property type="component" value="Unassembled WGS sequence"/>
</dbReference>
<keyword evidence="2" id="KW-1185">Reference proteome</keyword>
<evidence type="ECO:0000313" key="2">
    <source>
        <dbReference type="Proteomes" id="UP000297983"/>
    </source>
</evidence>
<organism evidence="1 2">
    <name type="scientific">Cryobacterium gelidum</name>
    <dbReference type="NCBI Taxonomy" id="1259164"/>
    <lineage>
        <taxon>Bacteria</taxon>
        <taxon>Bacillati</taxon>
        <taxon>Actinomycetota</taxon>
        <taxon>Actinomycetes</taxon>
        <taxon>Micrococcales</taxon>
        <taxon>Microbacteriaceae</taxon>
        <taxon>Cryobacterium</taxon>
    </lineage>
</organism>
<gene>
    <name evidence="1" type="ORF">E3T50_07340</name>
</gene>
<proteinExistence type="predicted"/>
<accession>A0A4R9AX27</accession>
<protein>
    <recommendedName>
        <fullName evidence="3">Hpt domain-containing protein</fullName>
    </recommendedName>
</protein>
<evidence type="ECO:0008006" key="3">
    <source>
        <dbReference type="Google" id="ProtNLM"/>
    </source>
</evidence>
<dbReference type="SUPFAM" id="SSF47226">
    <property type="entry name" value="Histidine-containing phosphotransfer domain, HPT domain"/>
    <property type="match status" value="1"/>
</dbReference>
<dbReference type="InterPro" id="IPR036641">
    <property type="entry name" value="HPT_dom_sf"/>
</dbReference>
<dbReference type="RefSeq" id="WP_134551246.1">
    <property type="nucleotide sequence ID" value="NZ_SOHL01000013.1"/>
</dbReference>
<dbReference type="AlphaFoldDB" id="A0A4R9AX27"/>
<sequence>MSSLVDPATLQRLRSDLGGDAAAQNRFVNDFLDLWHSRELRLCTALATADLEDADIVLLSIRSSSQMLGAVRLENTAGLLHRTLKDQDLPGCRQQLPLLAAVATDTCLALSRYIAR</sequence>
<dbReference type="EMBL" id="SOHL01000013">
    <property type="protein sequence ID" value="TFD71372.1"/>
    <property type="molecule type" value="Genomic_DNA"/>
</dbReference>
<evidence type="ECO:0000313" key="1">
    <source>
        <dbReference type="EMBL" id="TFD71372.1"/>
    </source>
</evidence>
<name>A0A4R9AX27_9MICO</name>
<comment type="caution">
    <text evidence="1">The sequence shown here is derived from an EMBL/GenBank/DDBJ whole genome shotgun (WGS) entry which is preliminary data.</text>
</comment>
<reference evidence="1 2" key="1">
    <citation type="submission" date="2019-03" db="EMBL/GenBank/DDBJ databases">
        <title>Genomics of glacier-inhabiting Cryobacterium strains.</title>
        <authorList>
            <person name="Liu Q."/>
            <person name="Xin Y.-H."/>
        </authorList>
    </citation>
    <scope>NUCLEOTIDE SEQUENCE [LARGE SCALE GENOMIC DNA]</scope>
    <source>
        <strain evidence="1 2">Hz16</strain>
    </source>
</reference>